<reference evidence="3" key="1">
    <citation type="submission" date="2018-12" db="EMBL/GenBank/DDBJ databases">
        <title>Bacillus chawlae sp. nov., Bacillus glennii sp. nov., and Bacillus saganii sp. nov. Isolated from the Vehicle Assembly Building at Kennedy Space Center where the Viking Spacecraft were Assembled.</title>
        <authorList>
            <person name="Seuylemezian A."/>
            <person name="Vaishampayan P."/>
        </authorList>
    </citation>
    <scope>NUCLEOTIDE SEQUENCE [LARGE SCALE GENOMIC DNA]</scope>
    <source>
        <strain evidence="3">DSM 13966</strain>
    </source>
</reference>
<dbReference type="Gene3D" id="3.60.15.10">
    <property type="entry name" value="Ribonuclease Z/Hydroxyacylglutathione hydrolase-like"/>
    <property type="match status" value="1"/>
</dbReference>
<dbReference type="InterPro" id="IPR036866">
    <property type="entry name" value="RibonucZ/Hydroxyglut_hydro"/>
</dbReference>
<dbReference type="PANTHER" id="PTHR42951:SF17">
    <property type="entry name" value="METALLO-BETA-LACTAMASE DOMAIN-CONTAINING PROTEIN"/>
    <property type="match status" value="1"/>
</dbReference>
<evidence type="ECO:0000259" key="1">
    <source>
        <dbReference type="SMART" id="SM00849"/>
    </source>
</evidence>
<dbReference type="PANTHER" id="PTHR42951">
    <property type="entry name" value="METALLO-BETA-LACTAMASE DOMAIN-CONTAINING"/>
    <property type="match status" value="1"/>
</dbReference>
<sequence>MENRAENRIIPVTSIDSGDVEQIAHDVHYMNIQIVNLCFYGMPGDQKDWVLIDAGMPRSSDVIFEEAERLFGANNPPKAIILTHGHFDHVGALVELVERWNVNVYAHELEMPYLSGVKNYPEPDPTVDGGLLAKAAKLYPNEAIKLGNHVKALPLDGTVPEMDGWRWIHTPGHTPGHISLFRDSDRTLIAGDAFVTVKQESLYKVVTQKKEISGPPRYLTTNWEHARKSVEELYALRPARAITGHGRPMEGEELERNLDLLVRDFEKIAVPDHGRFVDGD</sequence>
<dbReference type="RefSeq" id="WP_125481387.1">
    <property type="nucleotide sequence ID" value="NZ_RSFW01000020.1"/>
</dbReference>
<dbReference type="Proteomes" id="UP000279911">
    <property type="component" value="Unassembled WGS sequence"/>
</dbReference>
<protein>
    <submittedName>
        <fullName evidence="2">MBL fold metallo-hydrolase</fullName>
    </submittedName>
</protein>
<comment type="caution">
    <text evidence="2">The sequence shown here is derived from an EMBL/GenBank/DDBJ whole genome shotgun (WGS) entry which is preliminary data.</text>
</comment>
<gene>
    <name evidence="2" type="ORF">EJA10_17845</name>
</gene>
<dbReference type="OrthoDB" id="9802248at2"/>
<evidence type="ECO:0000313" key="3">
    <source>
        <dbReference type="Proteomes" id="UP000279911"/>
    </source>
</evidence>
<organism evidence="2 3">
    <name type="scientific">Mesobacillus subterraneus</name>
    <dbReference type="NCBI Taxonomy" id="285983"/>
    <lineage>
        <taxon>Bacteria</taxon>
        <taxon>Bacillati</taxon>
        <taxon>Bacillota</taxon>
        <taxon>Bacilli</taxon>
        <taxon>Bacillales</taxon>
        <taxon>Bacillaceae</taxon>
        <taxon>Mesobacillus</taxon>
    </lineage>
</organism>
<name>A0A3R9DQR2_9BACI</name>
<dbReference type="Pfam" id="PF00753">
    <property type="entry name" value="Lactamase_B"/>
    <property type="match status" value="1"/>
</dbReference>
<dbReference type="InterPro" id="IPR001279">
    <property type="entry name" value="Metallo-B-lactamas"/>
</dbReference>
<keyword evidence="2" id="KW-0378">Hydrolase</keyword>
<dbReference type="SUPFAM" id="SSF56281">
    <property type="entry name" value="Metallo-hydrolase/oxidoreductase"/>
    <property type="match status" value="1"/>
</dbReference>
<feature type="domain" description="Metallo-beta-lactamase" evidence="1">
    <location>
        <begin position="34"/>
        <end position="245"/>
    </location>
</feature>
<evidence type="ECO:0000313" key="2">
    <source>
        <dbReference type="EMBL" id="RSD25130.1"/>
    </source>
</evidence>
<dbReference type="CDD" id="cd07721">
    <property type="entry name" value="yflN-like_MBL-fold"/>
    <property type="match status" value="1"/>
</dbReference>
<dbReference type="GO" id="GO:0016787">
    <property type="term" value="F:hydrolase activity"/>
    <property type="evidence" value="ECO:0007669"/>
    <property type="project" value="UniProtKB-KW"/>
</dbReference>
<dbReference type="SMART" id="SM00849">
    <property type="entry name" value="Lactamase_B"/>
    <property type="match status" value="1"/>
</dbReference>
<proteinExistence type="predicted"/>
<dbReference type="InterPro" id="IPR050855">
    <property type="entry name" value="NDM-1-like"/>
</dbReference>
<accession>A0A3R9DQR2</accession>
<dbReference type="AlphaFoldDB" id="A0A3R9DQR2"/>
<dbReference type="EMBL" id="RSFW01000020">
    <property type="protein sequence ID" value="RSD25130.1"/>
    <property type="molecule type" value="Genomic_DNA"/>
</dbReference>